<keyword evidence="3" id="KW-1185">Reference proteome</keyword>
<keyword evidence="1" id="KW-0812">Transmembrane</keyword>
<organism evidence="2 3">
    <name type="scientific">Herpetosiphon geysericola</name>
    <dbReference type="NCBI Taxonomy" id="70996"/>
    <lineage>
        <taxon>Bacteria</taxon>
        <taxon>Bacillati</taxon>
        <taxon>Chloroflexota</taxon>
        <taxon>Chloroflexia</taxon>
        <taxon>Herpetosiphonales</taxon>
        <taxon>Herpetosiphonaceae</taxon>
        <taxon>Herpetosiphon</taxon>
    </lineage>
</organism>
<dbReference type="AlphaFoldDB" id="A0A0N8GQH1"/>
<accession>A0A0N8GQH1</accession>
<evidence type="ECO:0000313" key="3">
    <source>
        <dbReference type="Proteomes" id="UP000050277"/>
    </source>
</evidence>
<comment type="caution">
    <text evidence="2">The sequence shown here is derived from an EMBL/GenBank/DDBJ whole genome shotgun (WGS) entry which is preliminary data.</text>
</comment>
<dbReference type="Pfam" id="PF12730">
    <property type="entry name" value="ABC2_membrane_4"/>
    <property type="match status" value="1"/>
</dbReference>
<dbReference type="STRING" id="70996.SE18_19085"/>
<protein>
    <recommendedName>
        <fullName evidence="4">ABC transporter permease</fullName>
    </recommendedName>
</protein>
<evidence type="ECO:0000256" key="1">
    <source>
        <dbReference type="SAM" id="Phobius"/>
    </source>
</evidence>
<proteinExistence type="predicted"/>
<evidence type="ECO:0008006" key="4">
    <source>
        <dbReference type="Google" id="ProtNLM"/>
    </source>
</evidence>
<dbReference type="Proteomes" id="UP000050277">
    <property type="component" value="Unassembled WGS sequence"/>
</dbReference>
<dbReference type="OrthoDB" id="3376858at2"/>
<evidence type="ECO:0000313" key="2">
    <source>
        <dbReference type="EMBL" id="KPL83682.1"/>
    </source>
</evidence>
<dbReference type="GO" id="GO:0140359">
    <property type="term" value="F:ABC-type transporter activity"/>
    <property type="evidence" value="ECO:0007669"/>
    <property type="project" value="InterPro"/>
</dbReference>
<feature type="transmembrane region" description="Helical" evidence="1">
    <location>
        <begin position="186"/>
        <end position="205"/>
    </location>
</feature>
<dbReference type="PANTHER" id="PTHR37305">
    <property type="entry name" value="INTEGRAL MEMBRANE PROTEIN-RELATED"/>
    <property type="match status" value="1"/>
</dbReference>
<dbReference type="RefSeq" id="WP_054536058.1">
    <property type="nucleotide sequence ID" value="NZ_LGKP01000027.1"/>
</dbReference>
<feature type="transmembrane region" description="Helical" evidence="1">
    <location>
        <begin position="21"/>
        <end position="42"/>
    </location>
</feature>
<dbReference type="GO" id="GO:0005886">
    <property type="term" value="C:plasma membrane"/>
    <property type="evidence" value="ECO:0007669"/>
    <property type="project" value="UniProtKB-SubCell"/>
</dbReference>
<feature type="transmembrane region" description="Helical" evidence="1">
    <location>
        <begin position="247"/>
        <end position="271"/>
    </location>
</feature>
<keyword evidence="1" id="KW-1133">Transmembrane helix</keyword>
<reference evidence="2 3" key="1">
    <citation type="submission" date="2015-07" db="EMBL/GenBank/DDBJ databases">
        <title>Whole genome sequence of Herpetosiphon geysericola DSM 7119.</title>
        <authorList>
            <person name="Hemp J."/>
            <person name="Ward L.M."/>
            <person name="Pace L.A."/>
            <person name="Fischer W.W."/>
        </authorList>
    </citation>
    <scope>NUCLEOTIDE SEQUENCE [LARGE SCALE GENOMIC DNA]</scope>
    <source>
        <strain evidence="2 3">DSM 7119</strain>
    </source>
</reference>
<gene>
    <name evidence="2" type="ORF">SE18_19085</name>
</gene>
<feature type="transmembrane region" description="Helical" evidence="1">
    <location>
        <begin position="161"/>
        <end position="179"/>
    </location>
</feature>
<keyword evidence="1" id="KW-0472">Membrane</keyword>
<dbReference type="PANTHER" id="PTHR37305:SF1">
    <property type="entry name" value="MEMBRANE PROTEIN"/>
    <property type="match status" value="1"/>
</dbReference>
<sequence>MWNLFRAEWTKTYKRPANIGLFLVTLGIILLGFLGMVGISLYEGMDSQFAEQIRQLTLFPTSLQVPLIVLSQLGSILAIVFMSNSIGAEYTNDTWKVLLPRRARRSDFIIIKVVICLLFMTLLIAISLIFAALLGVLVNLIVGGDISNLEQFSASELFKSLVPIFMQLIVFSSITLLVTMASRSTIMGIVFGIVGNTIFSVAASLSKLAAKILPNLHISNLEANWLYDGEQKTEVIKRIDMAFGTPISLTTSLIVVGAYIFGSIIIGLVLFQRRDMAGQ</sequence>
<feature type="transmembrane region" description="Helical" evidence="1">
    <location>
        <begin position="62"/>
        <end position="87"/>
    </location>
</feature>
<dbReference type="EMBL" id="LGKP01000027">
    <property type="protein sequence ID" value="KPL83682.1"/>
    <property type="molecule type" value="Genomic_DNA"/>
</dbReference>
<feature type="transmembrane region" description="Helical" evidence="1">
    <location>
        <begin position="108"/>
        <end position="141"/>
    </location>
</feature>
<name>A0A0N8GQH1_9CHLR</name>